<dbReference type="InterPro" id="IPR028082">
    <property type="entry name" value="Peripla_BP_I"/>
</dbReference>
<dbReference type="InterPro" id="IPR000843">
    <property type="entry name" value="HTH_LacI"/>
</dbReference>
<evidence type="ECO:0000259" key="5">
    <source>
        <dbReference type="PROSITE" id="PS50932"/>
    </source>
</evidence>
<dbReference type="Pfam" id="PF00356">
    <property type="entry name" value="LacI"/>
    <property type="match status" value="1"/>
</dbReference>
<feature type="region of interest" description="Disordered" evidence="4">
    <location>
        <begin position="476"/>
        <end position="506"/>
    </location>
</feature>
<feature type="region of interest" description="Disordered" evidence="4">
    <location>
        <begin position="1"/>
        <end position="21"/>
    </location>
</feature>
<dbReference type="Proteomes" id="UP000231586">
    <property type="component" value="Unassembled WGS sequence"/>
</dbReference>
<dbReference type="GO" id="GO:0000976">
    <property type="term" value="F:transcription cis-regulatory region binding"/>
    <property type="evidence" value="ECO:0007669"/>
    <property type="project" value="TreeGrafter"/>
</dbReference>
<dbReference type="PROSITE" id="PS00356">
    <property type="entry name" value="HTH_LACI_1"/>
    <property type="match status" value="1"/>
</dbReference>
<dbReference type="Pfam" id="PF14100">
    <property type="entry name" value="DUF6807"/>
    <property type="match status" value="1"/>
</dbReference>
<feature type="compositionally biased region" description="Basic and acidic residues" evidence="4">
    <location>
        <begin position="492"/>
        <end position="506"/>
    </location>
</feature>
<dbReference type="PROSITE" id="PS50932">
    <property type="entry name" value="HTH_LACI_2"/>
    <property type="match status" value="1"/>
</dbReference>
<dbReference type="Gene3D" id="3.40.50.2300">
    <property type="match status" value="2"/>
</dbReference>
<evidence type="ECO:0000313" key="7">
    <source>
        <dbReference type="Proteomes" id="UP000231586"/>
    </source>
</evidence>
<evidence type="ECO:0000256" key="1">
    <source>
        <dbReference type="ARBA" id="ARBA00023015"/>
    </source>
</evidence>
<evidence type="ECO:0000256" key="3">
    <source>
        <dbReference type="ARBA" id="ARBA00023163"/>
    </source>
</evidence>
<dbReference type="RefSeq" id="WP_100351195.1">
    <property type="nucleotide sequence ID" value="NZ_PGTZ01000013.1"/>
</dbReference>
<dbReference type="InterPro" id="IPR001761">
    <property type="entry name" value="Peripla_BP/Lac1_sug-bd_dom"/>
</dbReference>
<organism evidence="6 7">
    <name type="scientific">Luteimicrobium subarcticum</name>
    <dbReference type="NCBI Taxonomy" id="620910"/>
    <lineage>
        <taxon>Bacteria</taxon>
        <taxon>Bacillati</taxon>
        <taxon>Actinomycetota</taxon>
        <taxon>Actinomycetes</taxon>
        <taxon>Micrococcales</taxon>
        <taxon>Luteimicrobium</taxon>
    </lineage>
</organism>
<keyword evidence="3" id="KW-0804">Transcription</keyword>
<dbReference type="OrthoDB" id="3258243at2"/>
<dbReference type="SUPFAM" id="SSF47413">
    <property type="entry name" value="lambda repressor-like DNA-binding domains"/>
    <property type="match status" value="1"/>
</dbReference>
<dbReference type="GO" id="GO:0003700">
    <property type="term" value="F:DNA-binding transcription factor activity"/>
    <property type="evidence" value="ECO:0007669"/>
    <property type="project" value="TreeGrafter"/>
</dbReference>
<dbReference type="InterPro" id="IPR029475">
    <property type="entry name" value="DUF6807"/>
</dbReference>
<dbReference type="PANTHER" id="PTHR30146:SF109">
    <property type="entry name" value="HTH-TYPE TRANSCRIPTIONAL REGULATOR GALS"/>
    <property type="match status" value="1"/>
</dbReference>
<keyword evidence="2" id="KW-0238">DNA-binding</keyword>
<dbReference type="InterPro" id="IPR010982">
    <property type="entry name" value="Lambda_DNA-bd_dom_sf"/>
</dbReference>
<comment type="caution">
    <text evidence="6">The sequence shown here is derived from an EMBL/GenBank/DDBJ whole genome shotgun (WGS) entry which is preliminary data.</text>
</comment>
<dbReference type="CDD" id="cd06267">
    <property type="entry name" value="PBP1_LacI_sugar_binding-like"/>
    <property type="match status" value="1"/>
</dbReference>
<dbReference type="AlphaFoldDB" id="A0A2M8W1Q6"/>
<dbReference type="SMART" id="SM00354">
    <property type="entry name" value="HTH_LACI"/>
    <property type="match status" value="1"/>
</dbReference>
<evidence type="ECO:0000256" key="2">
    <source>
        <dbReference type="ARBA" id="ARBA00023125"/>
    </source>
</evidence>
<dbReference type="Pfam" id="PF00532">
    <property type="entry name" value="Peripla_BP_1"/>
    <property type="match status" value="1"/>
</dbReference>
<feature type="compositionally biased region" description="Gly residues" evidence="4">
    <location>
        <begin position="481"/>
        <end position="490"/>
    </location>
</feature>
<keyword evidence="7" id="KW-1185">Reference proteome</keyword>
<keyword evidence="1" id="KW-0805">Transcription regulation</keyword>
<accession>A0A2M8W1Q6</accession>
<evidence type="ECO:0000313" key="6">
    <source>
        <dbReference type="EMBL" id="PJI84851.1"/>
    </source>
</evidence>
<dbReference type="PANTHER" id="PTHR30146">
    <property type="entry name" value="LACI-RELATED TRANSCRIPTIONAL REPRESSOR"/>
    <property type="match status" value="1"/>
</dbReference>
<feature type="domain" description="HTH lacI-type" evidence="5">
    <location>
        <begin position="25"/>
        <end position="78"/>
    </location>
</feature>
<dbReference type="EMBL" id="PGTZ01000013">
    <property type="protein sequence ID" value="PJI84851.1"/>
    <property type="molecule type" value="Genomic_DNA"/>
</dbReference>
<dbReference type="Gene3D" id="1.10.260.40">
    <property type="entry name" value="lambda repressor-like DNA-binding domains"/>
    <property type="match status" value="1"/>
</dbReference>
<dbReference type="SUPFAM" id="SSF53822">
    <property type="entry name" value="Periplasmic binding protein-like I"/>
    <property type="match status" value="1"/>
</dbReference>
<proteinExistence type="predicted"/>
<evidence type="ECO:0000256" key="4">
    <source>
        <dbReference type="SAM" id="MobiDB-lite"/>
    </source>
</evidence>
<sequence length="690" mass="72302">MNDEVPEVPPRGAGRGGRSQAAAGATIGDVAAAAHVSRATVSRVMNGRKVDPVLAERVRKVAQELDYRPSALARSLSLGRTQAVGVVVPDLTNPMFQEVLRGVASGADAAGYGVVVAETAERPERETRAVRNTRSRVDALIMVAPRMTDEELAAAVATTGPVVLVNRTLPESSVPAVSVDYAEAMYQAIEHLMSLGHRSVVYLAGPQASTSNAERLAGFETAQASFGGVSFISLPCGATIADGYEAAEAVVATRATAVVAYNDLVAFGLLGRLRELDVPVPGQISVVGFDDIDLARFATPPLTTVAVPRSALGERAWSMLHEQIATSHATHGAAADTTSALALPESSTELLRTHLVLRSSTGPSPETPEEDDGRHPAEPGTTGWRSDVVGTVLTADRQRLARYVTGEPVPAEYSPRPYLHPVRALSGTRLTSAHPADRRHHHGLSLALPDVDGTTFWGGPTWVPGEGLTMLANHGRQVSRGDGGARGGGSEDAAHADRGEHPGVLRDTVDWEAPDGSRLLTEQRVVDSALLPGGAGWALRWTSDLVAERALTVAGPVRARPNAAGYGGLYWRFAPVEESVVASADGEGATACLGSRSPWLSLALRSAGSWTTVVLVQDGDDRWFVRTEPYVAAGPAVAWDGPLGLGAGQTLRVAMTALVLDGLHTPAAVAERWVPLAAEVFAVDGSADRS</sequence>
<name>A0A2M8W1Q6_9MICO</name>
<protein>
    <submittedName>
        <fullName evidence="6">LacI family transcriptional regulator</fullName>
    </submittedName>
</protein>
<dbReference type="CDD" id="cd01392">
    <property type="entry name" value="HTH_LacI"/>
    <property type="match status" value="1"/>
</dbReference>
<gene>
    <name evidence="6" type="ORF">CLV34_3096</name>
</gene>
<reference evidence="6 7" key="1">
    <citation type="submission" date="2017-11" db="EMBL/GenBank/DDBJ databases">
        <title>Genomic Encyclopedia of Archaeal and Bacterial Type Strains, Phase II (KMG-II): From Individual Species to Whole Genera.</title>
        <authorList>
            <person name="Goeker M."/>
        </authorList>
    </citation>
    <scope>NUCLEOTIDE SEQUENCE [LARGE SCALE GENOMIC DNA]</scope>
    <source>
        <strain evidence="6 7">DSM 22413</strain>
    </source>
</reference>
<feature type="region of interest" description="Disordered" evidence="4">
    <location>
        <begin position="358"/>
        <end position="385"/>
    </location>
</feature>